<sequence>MTNNPRLGIMLMIATTFVFALQDGLSQHLGSRYNVLMVVMIRYWFFAAFVIAIARRQSGSIRNAARTSQPVVQIARGLLLSFEICVMVAGFVLLGLIESHAVFACYPLIIAALSGPILGESVGWRRWAAIGVGFVGVMIILQPGFGVFSPAALVPFAAAVMFALYGLLTRYVARKDSSATSFFYTGTAGAVSMTAIGLWFWEPMIPTDWIFMGLLCVSGAFGHYLLIRTYEVAEASAVQPFAYLQLVFASTLGFVVFGETLRLNVAIGAAIVVGAGVFTLLRERMAARRRA</sequence>
<evidence type="ECO:0000259" key="2">
    <source>
        <dbReference type="Pfam" id="PF00892"/>
    </source>
</evidence>
<dbReference type="RefSeq" id="WP_140194386.1">
    <property type="nucleotide sequence ID" value="NZ_CP065915.1"/>
</dbReference>
<dbReference type="AlphaFoldDB" id="A0A5C5GIF1"/>
<reference evidence="3 4" key="1">
    <citation type="submission" date="2019-06" db="EMBL/GenBank/DDBJ databases">
        <title>Genome of new Rhodobacteraceae sp. SM1903.</title>
        <authorList>
            <person name="Ren X."/>
        </authorList>
    </citation>
    <scope>NUCLEOTIDE SEQUENCE [LARGE SCALE GENOMIC DNA]</scope>
    <source>
        <strain evidence="3 4">SM1903</strain>
    </source>
</reference>
<feature type="domain" description="EamA" evidence="2">
    <location>
        <begin position="7"/>
        <end position="141"/>
    </location>
</feature>
<dbReference type="Proteomes" id="UP000314011">
    <property type="component" value="Unassembled WGS sequence"/>
</dbReference>
<feature type="transmembrane region" description="Helical" evidence="1">
    <location>
        <begin position="74"/>
        <end position="94"/>
    </location>
</feature>
<feature type="transmembrane region" description="Helical" evidence="1">
    <location>
        <begin position="151"/>
        <end position="169"/>
    </location>
</feature>
<feature type="transmembrane region" description="Helical" evidence="1">
    <location>
        <begin position="100"/>
        <end position="119"/>
    </location>
</feature>
<feature type="transmembrane region" description="Helical" evidence="1">
    <location>
        <begin position="263"/>
        <end position="281"/>
    </location>
</feature>
<keyword evidence="1" id="KW-0472">Membrane</keyword>
<dbReference type="EMBL" id="VFFF01000001">
    <property type="protein sequence ID" value="TNY33699.1"/>
    <property type="molecule type" value="Genomic_DNA"/>
</dbReference>
<feature type="transmembrane region" description="Helical" evidence="1">
    <location>
        <begin position="36"/>
        <end position="54"/>
    </location>
</feature>
<accession>A0A5C5GIF1</accession>
<feature type="transmembrane region" description="Helical" evidence="1">
    <location>
        <begin position="126"/>
        <end position="145"/>
    </location>
</feature>
<dbReference type="PANTHER" id="PTHR22911">
    <property type="entry name" value="ACYL-MALONYL CONDENSING ENZYME-RELATED"/>
    <property type="match status" value="1"/>
</dbReference>
<keyword evidence="4" id="KW-1185">Reference proteome</keyword>
<evidence type="ECO:0000313" key="4">
    <source>
        <dbReference type="Proteomes" id="UP000314011"/>
    </source>
</evidence>
<dbReference type="GO" id="GO:0016020">
    <property type="term" value="C:membrane"/>
    <property type="evidence" value="ECO:0007669"/>
    <property type="project" value="InterPro"/>
</dbReference>
<keyword evidence="1" id="KW-0812">Transmembrane</keyword>
<protein>
    <submittedName>
        <fullName evidence="3">DMT family transporter</fullName>
    </submittedName>
</protein>
<feature type="domain" description="EamA" evidence="2">
    <location>
        <begin position="152"/>
        <end position="278"/>
    </location>
</feature>
<gene>
    <name evidence="3" type="ORF">FHY64_10640</name>
</gene>
<organism evidence="3 4">
    <name type="scientific">Pelagovum pacificum</name>
    <dbReference type="NCBI Taxonomy" id="2588711"/>
    <lineage>
        <taxon>Bacteria</taxon>
        <taxon>Pseudomonadati</taxon>
        <taxon>Pseudomonadota</taxon>
        <taxon>Alphaproteobacteria</taxon>
        <taxon>Rhodobacterales</taxon>
        <taxon>Paracoccaceae</taxon>
        <taxon>Pelagovum</taxon>
    </lineage>
</organism>
<comment type="caution">
    <text evidence="3">The sequence shown here is derived from an EMBL/GenBank/DDBJ whole genome shotgun (WGS) entry which is preliminary data.</text>
</comment>
<dbReference type="PANTHER" id="PTHR22911:SF103">
    <property type="entry name" value="BLR2811 PROTEIN"/>
    <property type="match status" value="1"/>
</dbReference>
<feature type="transmembrane region" description="Helical" evidence="1">
    <location>
        <begin position="207"/>
        <end position="226"/>
    </location>
</feature>
<dbReference type="InterPro" id="IPR037185">
    <property type="entry name" value="EmrE-like"/>
</dbReference>
<dbReference type="Pfam" id="PF00892">
    <property type="entry name" value="EamA"/>
    <property type="match status" value="2"/>
</dbReference>
<feature type="transmembrane region" description="Helical" evidence="1">
    <location>
        <begin position="238"/>
        <end position="257"/>
    </location>
</feature>
<dbReference type="InterPro" id="IPR000620">
    <property type="entry name" value="EamA_dom"/>
</dbReference>
<dbReference type="SUPFAM" id="SSF103481">
    <property type="entry name" value="Multidrug resistance efflux transporter EmrE"/>
    <property type="match status" value="2"/>
</dbReference>
<feature type="transmembrane region" description="Helical" evidence="1">
    <location>
        <begin position="181"/>
        <end position="201"/>
    </location>
</feature>
<proteinExistence type="predicted"/>
<keyword evidence="1" id="KW-1133">Transmembrane helix</keyword>
<dbReference type="OrthoDB" id="9807937at2"/>
<evidence type="ECO:0000313" key="3">
    <source>
        <dbReference type="EMBL" id="TNY33699.1"/>
    </source>
</evidence>
<name>A0A5C5GIF1_9RHOB</name>
<evidence type="ECO:0000256" key="1">
    <source>
        <dbReference type="SAM" id="Phobius"/>
    </source>
</evidence>